<dbReference type="Pfam" id="PF13855">
    <property type="entry name" value="LRR_8"/>
    <property type="match status" value="1"/>
</dbReference>
<dbReference type="STRING" id="57577.A0A2K3MKB4"/>
<keyword evidence="6" id="KW-0418">Kinase</keyword>
<evidence type="ECO:0000256" key="5">
    <source>
        <dbReference type="ARBA" id="ARBA00023180"/>
    </source>
</evidence>
<proteinExistence type="predicted"/>
<dbReference type="EMBL" id="ASHM01065543">
    <property type="protein sequence ID" value="PNX91242.1"/>
    <property type="molecule type" value="Genomic_DNA"/>
</dbReference>
<evidence type="ECO:0000313" key="7">
    <source>
        <dbReference type="Proteomes" id="UP000236291"/>
    </source>
</evidence>
<evidence type="ECO:0000256" key="1">
    <source>
        <dbReference type="ARBA" id="ARBA00022614"/>
    </source>
</evidence>
<name>A0A2K3MKB4_TRIPR</name>
<dbReference type="FunFam" id="3.80.10.10:FF:000383">
    <property type="entry name" value="Leucine-rich repeat receptor protein kinase EMS1"/>
    <property type="match status" value="1"/>
</dbReference>
<dbReference type="PANTHER" id="PTHR48056:SF81">
    <property type="entry name" value="RECEPTOR PROTEIN-TYROSINE KINASE CEPR1"/>
    <property type="match status" value="1"/>
</dbReference>
<evidence type="ECO:0000313" key="6">
    <source>
        <dbReference type="EMBL" id="PNX91242.1"/>
    </source>
</evidence>
<dbReference type="InterPro" id="IPR032675">
    <property type="entry name" value="LRR_dom_sf"/>
</dbReference>
<keyword evidence="6" id="KW-0808">Transferase</keyword>
<protein>
    <submittedName>
        <fullName evidence="6">Receptor-like protein kinase</fullName>
    </submittedName>
</protein>
<dbReference type="SUPFAM" id="SSF52058">
    <property type="entry name" value="L domain-like"/>
    <property type="match status" value="1"/>
</dbReference>
<keyword evidence="6" id="KW-0675">Receptor</keyword>
<dbReference type="Gene3D" id="3.80.10.10">
    <property type="entry name" value="Ribonuclease Inhibitor"/>
    <property type="match status" value="1"/>
</dbReference>
<keyword evidence="5" id="KW-0325">Glycoprotein</keyword>
<dbReference type="PRINTS" id="PR00019">
    <property type="entry name" value="LEURICHRPT"/>
</dbReference>
<reference evidence="6 7" key="1">
    <citation type="journal article" date="2014" name="Am. J. Bot.">
        <title>Genome assembly and annotation for red clover (Trifolium pratense; Fabaceae).</title>
        <authorList>
            <person name="Istvanek J."/>
            <person name="Jaros M."/>
            <person name="Krenek A."/>
            <person name="Repkova J."/>
        </authorList>
    </citation>
    <scope>NUCLEOTIDE SEQUENCE [LARGE SCALE GENOMIC DNA]</scope>
    <source>
        <strain evidence="7">cv. Tatra</strain>
        <tissue evidence="6">Young leaves</tissue>
    </source>
</reference>
<comment type="caution">
    <text evidence="6">The sequence shown here is derived from an EMBL/GenBank/DDBJ whole genome shotgun (WGS) entry which is preliminary data.</text>
</comment>
<keyword evidence="3" id="KW-0547">Nucleotide-binding</keyword>
<sequence length="140" mass="15785">RYLDLSNGGYYGKIPSQIGNLSQLQHLELSYNLLSGTIPDDFGNIMHSLVYLDLSGNSLEGKIPKSIGNICTLETFYANQNQFQVCYHQTFQSVGLHVCDSVRFIYMEIMAVILQLRGCSFHDQELVVCLKGCRRLIADD</sequence>
<organism evidence="6 7">
    <name type="scientific">Trifolium pratense</name>
    <name type="common">Red clover</name>
    <dbReference type="NCBI Taxonomy" id="57577"/>
    <lineage>
        <taxon>Eukaryota</taxon>
        <taxon>Viridiplantae</taxon>
        <taxon>Streptophyta</taxon>
        <taxon>Embryophyta</taxon>
        <taxon>Tracheophyta</taxon>
        <taxon>Spermatophyta</taxon>
        <taxon>Magnoliopsida</taxon>
        <taxon>eudicotyledons</taxon>
        <taxon>Gunneridae</taxon>
        <taxon>Pentapetalae</taxon>
        <taxon>rosids</taxon>
        <taxon>fabids</taxon>
        <taxon>Fabales</taxon>
        <taxon>Fabaceae</taxon>
        <taxon>Papilionoideae</taxon>
        <taxon>50 kb inversion clade</taxon>
        <taxon>NPAAA clade</taxon>
        <taxon>Hologalegina</taxon>
        <taxon>IRL clade</taxon>
        <taxon>Trifolieae</taxon>
        <taxon>Trifolium</taxon>
    </lineage>
</organism>
<dbReference type="Proteomes" id="UP000236291">
    <property type="component" value="Unassembled WGS sequence"/>
</dbReference>
<dbReference type="AlphaFoldDB" id="A0A2K3MKB4"/>
<feature type="non-terminal residue" evidence="6">
    <location>
        <position position="1"/>
    </location>
</feature>
<accession>A0A2K3MKB4</accession>
<dbReference type="PANTHER" id="PTHR48056">
    <property type="entry name" value="LRR RECEPTOR-LIKE SERINE/THREONINE-PROTEIN KINASE-RELATED"/>
    <property type="match status" value="1"/>
</dbReference>
<dbReference type="InterPro" id="IPR050647">
    <property type="entry name" value="Plant_LRR-RLKs"/>
</dbReference>
<evidence type="ECO:0000256" key="3">
    <source>
        <dbReference type="ARBA" id="ARBA00022741"/>
    </source>
</evidence>
<dbReference type="InterPro" id="IPR001611">
    <property type="entry name" value="Leu-rich_rpt"/>
</dbReference>
<dbReference type="GO" id="GO:0016301">
    <property type="term" value="F:kinase activity"/>
    <property type="evidence" value="ECO:0007669"/>
    <property type="project" value="UniProtKB-KW"/>
</dbReference>
<keyword evidence="1" id="KW-0433">Leucine-rich repeat</keyword>
<gene>
    <name evidence="6" type="ORF">L195_g047372</name>
</gene>
<evidence type="ECO:0000256" key="2">
    <source>
        <dbReference type="ARBA" id="ARBA00022737"/>
    </source>
</evidence>
<evidence type="ECO:0000256" key="4">
    <source>
        <dbReference type="ARBA" id="ARBA00022840"/>
    </source>
</evidence>
<keyword evidence="4" id="KW-0067">ATP-binding</keyword>
<dbReference type="GO" id="GO:0005524">
    <property type="term" value="F:ATP binding"/>
    <property type="evidence" value="ECO:0007669"/>
    <property type="project" value="UniProtKB-KW"/>
</dbReference>
<reference evidence="6 7" key="2">
    <citation type="journal article" date="2017" name="Front. Plant Sci.">
        <title>Gene Classification and Mining of Molecular Markers Useful in Red Clover (Trifolium pratense) Breeding.</title>
        <authorList>
            <person name="Istvanek J."/>
            <person name="Dluhosova J."/>
            <person name="Dluhos P."/>
            <person name="Patkova L."/>
            <person name="Nedelnik J."/>
            <person name="Repkova J."/>
        </authorList>
    </citation>
    <scope>NUCLEOTIDE SEQUENCE [LARGE SCALE GENOMIC DNA]</scope>
    <source>
        <strain evidence="7">cv. Tatra</strain>
        <tissue evidence="6">Young leaves</tissue>
    </source>
</reference>
<keyword evidence="2" id="KW-0677">Repeat</keyword>